<proteinExistence type="inferred from homology"/>
<dbReference type="InterPro" id="IPR017438">
    <property type="entry name" value="ATP-NAD_kinase_N"/>
</dbReference>
<keyword evidence="7" id="KW-0443">Lipid metabolism</keyword>
<dbReference type="Gene3D" id="3.40.50.10330">
    <property type="entry name" value="Probable inorganic polyphosphate/atp-NAD kinase, domain 1"/>
    <property type="match status" value="1"/>
</dbReference>
<evidence type="ECO:0000259" key="10">
    <source>
        <dbReference type="PROSITE" id="PS50146"/>
    </source>
</evidence>
<dbReference type="PROSITE" id="PS50146">
    <property type="entry name" value="DAGK"/>
    <property type="match status" value="1"/>
</dbReference>
<keyword evidence="7" id="KW-0444">Lipid biosynthesis</keyword>
<keyword evidence="9" id="KW-0472">Membrane</keyword>
<keyword evidence="4" id="KW-0547">Nucleotide-binding</keyword>
<comment type="similarity">
    <text evidence="2">Belongs to the diacylglycerol/lipid kinase family.</text>
</comment>
<dbReference type="InterPro" id="IPR050187">
    <property type="entry name" value="Lipid_Phosphate_FormReg"/>
</dbReference>
<organism evidence="11 12">
    <name type="scientific">Ligilactobacillus murinus DSM 20452 = NBRC 14221</name>
    <dbReference type="NCBI Taxonomy" id="1423772"/>
    <lineage>
        <taxon>Bacteria</taxon>
        <taxon>Bacillati</taxon>
        <taxon>Bacillota</taxon>
        <taxon>Bacilli</taxon>
        <taxon>Lactobacillales</taxon>
        <taxon>Lactobacillaceae</taxon>
        <taxon>Ligilactobacillus</taxon>
    </lineage>
</organism>
<comment type="cofactor">
    <cofactor evidence="1">
        <name>Mg(2+)</name>
        <dbReference type="ChEBI" id="CHEBI:18420"/>
    </cofactor>
</comment>
<keyword evidence="9" id="KW-0812">Transmembrane</keyword>
<evidence type="ECO:0000256" key="3">
    <source>
        <dbReference type="ARBA" id="ARBA00022679"/>
    </source>
</evidence>
<evidence type="ECO:0000256" key="5">
    <source>
        <dbReference type="ARBA" id="ARBA00022777"/>
    </source>
</evidence>
<evidence type="ECO:0000313" key="11">
    <source>
        <dbReference type="EMBL" id="KRM77055.1"/>
    </source>
</evidence>
<accession>A0A0R2BBZ3</accession>
<evidence type="ECO:0000256" key="9">
    <source>
        <dbReference type="SAM" id="Phobius"/>
    </source>
</evidence>
<dbReference type="InterPro" id="IPR045540">
    <property type="entry name" value="YegS/DAGK_C"/>
</dbReference>
<evidence type="ECO:0000256" key="7">
    <source>
        <dbReference type="ARBA" id="ARBA00023209"/>
    </source>
</evidence>
<evidence type="ECO:0000313" key="12">
    <source>
        <dbReference type="Proteomes" id="UP000051612"/>
    </source>
</evidence>
<dbReference type="RefSeq" id="WP_056958235.1">
    <property type="nucleotide sequence ID" value="NZ_AYYN01000022.1"/>
</dbReference>
<feature type="transmembrane region" description="Helical" evidence="9">
    <location>
        <begin position="241"/>
        <end position="261"/>
    </location>
</feature>
<dbReference type="PANTHER" id="PTHR12358">
    <property type="entry name" value="SPHINGOSINE KINASE"/>
    <property type="match status" value="1"/>
</dbReference>
<keyword evidence="6" id="KW-0067">ATP-binding</keyword>
<comment type="caution">
    <text evidence="11">The sequence shown here is derived from an EMBL/GenBank/DDBJ whole genome shotgun (WGS) entry which is preliminary data.</text>
</comment>
<dbReference type="GO" id="GO:0005524">
    <property type="term" value="F:ATP binding"/>
    <property type="evidence" value="ECO:0007669"/>
    <property type="project" value="UniProtKB-KW"/>
</dbReference>
<dbReference type="EMBL" id="AYYN01000022">
    <property type="protein sequence ID" value="KRM77055.1"/>
    <property type="molecule type" value="Genomic_DNA"/>
</dbReference>
<dbReference type="GO" id="GO:0008654">
    <property type="term" value="P:phospholipid biosynthetic process"/>
    <property type="evidence" value="ECO:0007669"/>
    <property type="project" value="UniProtKB-KW"/>
</dbReference>
<sequence>MYHFIINPSAGNGRAQKSWTKIQKKLCQLNLKHSYYLTTSSTDLKQHLRQQAKLTPKTIFVILGGDGTLYHALNAIAFPTKLDVILGYIPCGSGNDFAKAAQISTDPNKALAHLLAQKAPRTLDLGYFKTSDRAGVFSNNLGLGFDAQIVEITNNSHLKNQLNKLHLGKFAYATCFFKALSQQKPFALTVTLPNFPPKNFSHAFLCTITDQPYFGGGVSLFPKARLDDGKLTLVVIEKKNLLNFLSIFLLMLLPGAYHLLARSLSFYTTKKLKLSTTTPQMIQVNGETFTFPPGELLLEIKQQKFIF</sequence>
<dbReference type="AlphaFoldDB" id="A0A0R2BBZ3"/>
<evidence type="ECO:0000256" key="4">
    <source>
        <dbReference type="ARBA" id="ARBA00022741"/>
    </source>
</evidence>
<name>A0A0R2BBZ3_9LACO</name>
<evidence type="ECO:0000256" key="6">
    <source>
        <dbReference type="ARBA" id="ARBA00022840"/>
    </source>
</evidence>
<keyword evidence="5" id="KW-0418">Kinase</keyword>
<dbReference type="SMART" id="SM00046">
    <property type="entry name" value="DAGKc"/>
    <property type="match status" value="1"/>
</dbReference>
<dbReference type="Pfam" id="PF19279">
    <property type="entry name" value="YegS_C"/>
    <property type="match status" value="1"/>
</dbReference>
<dbReference type="Pfam" id="PF00781">
    <property type="entry name" value="DAGK_cat"/>
    <property type="match status" value="1"/>
</dbReference>
<feature type="domain" description="DAGKc" evidence="10">
    <location>
        <begin position="1"/>
        <end position="132"/>
    </location>
</feature>
<evidence type="ECO:0000256" key="8">
    <source>
        <dbReference type="ARBA" id="ARBA00023264"/>
    </source>
</evidence>
<keyword evidence="3" id="KW-0808">Transferase</keyword>
<dbReference type="Gene3D" id="2.60.200.40">
    <property type="match status" value="1"/>
</dbReference>
<dbReference type="InterPro" id="IPR001206">
    <property type="entry name" value="Diacylglycerol_kinase_cat_dom"/>
</dbReference>
<dbReference type="PATRIC" id="fig|1423772.3.peg.780"/>
<dbReference type="PANTHER" id="PTHR12358:SF54">
    <property type="entry name" value="SPHINGOSINE KINASE RELATED PROTEIN"/>
    <property type="match status" value="1"/>
</dbReference>
<reference evidence="11 12" key="1">
    <citation type="journal article" date="2015" name="Genome Announc.">
        <title>Expanding the biotechnology potential of lactobacilli through comparative genomics of 213 strains and associated genera.</title>
        <authorList>
            <person name="Sun Z."/>
            <person name="Harris H.M."/>
            <person name="McCann A."/>
            <person name="Guo C."/>
            <person name="Argimon S."/>
            <person name="Zhang W."/>
            <person name="Yang X."/>
            <person name="Jeffery I.B."/>
            <person name="Cooney J.C."/>
            <person name="Kagawa T.F."/>
            <person name="Liu W."/>
            <person name="Song Y."/>
            <person name="Salvetti E."/>
            <person name="Wrobel A."/>
            <person name="Rasinkangas P."/>
            <person name="Parkhill J."/>
            <person name="Rea M.C."/>
            <person name="O'Sullivan O."/>
            <person name="Ritari J."/>
            <person name="Douillard F.P."/>
            <person name="Paul Ross R."/>
            <person name="Yang R."/>
            <person name="Briner A.E."/>
            <person name="Felis G.E."/>
            <person name="de Vos W.M."/>
            <person name="Barrangou R."/>
            <person name="Klaenhammer T.R."/>
            <person name="Caufield P.W."/>
            <person name="Cui Y."/>
            <person name="Zhang H."/>
            <person name="O'Toole P.W."/>
        </authorList>
    </citation>
    <scope>NUCLEOTIDE SEQUENCE [LARGE SCALE GENOMIC DNA]</scope>
    <source>
        <strain evidence="11 12">DSM 20452</strain>
    </source>
</reference>
<evidence type="ECO:0000256" key="2">
    <source>
        <dbReference type="ARBA" id="ARBA00005983"/>
    </source>
</evidence>
<keyword evidence="9" id="KW-1133">Transmembrane helix</keyword>
<dbReference type="Proteomes" id="UP000051612">
    <property type="component" value="Unassembled WGS sequence"/>
</dbReference>
<protein>
    <recommendedName>
        <fullName evidence="10">DAGKc domain-containing protein</fullName>
    </recommendedName>
</protein>
<keyword evidence="8" id="KW-1208">Phospholipid metabolism</keyword>
<keyword evidence="7" id="KW-0594">Phospholipid biosynthesis</keyword>
<dbReference type="GO" id="GO:0016301">
    <property type="term" value="F:kinase activity"/>
    <property type="evidence" value="ECO:0007669"/>
    <property type="project" value="UniProtKB-KW"/>
</dbReference>
<evidence type="ECO:0000256" key="1">
    <source>
        <dbReference type="ARBA" id="ARBA00001946"/>
    </source>
</evidence>
<dbReference type="InterPro" id="IPR016064">
    <property type="entry name" value="NAD/diacylglycerol_kinase_sf"/>
</dbReference>
<gene>
    <name evidence="11" type="ORF">FC48_GL000710</name>
</gene>
<dbReference type="SUPFAM" id="SSF111331">
    <property type="entry name" value="NAD kinase/diacylglycerol kinase-like"/>
    <property type="match status" value="1"/>
</dbReference>
<dbReference type="InterPro" id="IPR005218">
    <property type="entry name" value="Diacylglycerol/lipid_kinase"/>
</dbReference>
<dbReference type="NCBIfam" id="TIGR00147">
    <property type="entry name" value="YegS/Rv2252/BmrU family lipid kinase"/>
    <property type="match status" value="1"/>
</dbReference>